<dbReference type="PROSITE" id="PS50271">
    <property type="entry name" value="ZF_UBP"/>
    <property type="match status" value="1"/>
</dbReference>
<dbReference type="InterPro" id="IPR034931">
    <property type="entry name" value="ETP1_RRM"/>
</dbReference>
<dbReference type="GO" id="GO:0005737">
    <property type="term" value="C:cytoplasm"/>
    <property type="evidence" value="ECO:0007669"/>
    <property type="project" value="TreeGrafter"/>
</dbReference>
<dbReference type="GO" id="GO:0061630">
    <property type="term" value="F:ubiquitin protein ligase activity"/>
    <property type="evidence" value="ECO:0007669"/>
    <property type="project" value="TreeGrafter"/>
</dbReference>
<dbReference type="GO" id="GO:0016567">
    <property type="term" value="P:protein ubiquitination"/>
    <property type="evidence" value="ECO:0007669"/>
    <property type="project" value="TreeGrafter"/>
</dbReference>
<dbReference type="EMBL" id="OX365764">
    <property type="protein sequence ID" value="CAI4039369.1"/>
    <property type="molecule type" value="Genomic_DNA"/>
</dbReference>
<dbReference type="PROSITE" id="PS50089">
    <property type="entry name" value="ZF_RING_2"/>
    <property type="match status" value="1"/>
</dbReference>
<keyword evidence="3" id="KW-0862">Zinc</keyword>
<dbReference type="RefSeq" id="XP_056082484.1">
    <property type="nucleotide sequence ID" value="XM_056222833.1"/>
</dbReference>
<dbReference type="Pfam" id="PF02148">
    <property type="entry name" value="zf-UBP"/>
    <property type="match status" value="1"/>
</dbReference>
<feature type="region of interest" description="Disordered" evidence="7">
    <location>
        <begin position="560"/>
        <end position="585"/>
    </location>
</feature>
<feature type="compositionally biased region" description="Basic residues" evidence="7">
    <location>
        <begin position="572"/>
        <end position="585"/>
    </location>
</feature>
<dbReference type="Pfam" id="PF13639">
    <property type="entry name" value="zf-RING_2"/>
    <property type="match status" value="1"/>
</dbReference>
<dbReference type="InterPro" id="IPR001841">
    <property type="entry name" value="Znf_RING"/>
</dbReference>
<dbReference type="SUPFAM" id="SSF57850">
    <property type="entry name" value="RING/U-box"/>
    <property type="match status" value="2"/>
</dbReference>
<dbReference type="CDD" id="cd12717">
    <property type="entry name" value="RRM_ETP1"/>
    <property type="match status" value="1"/>
</dbReference>
<dbReference type="InterPro" id="IPR001607">
    <property type="entry name" value="Znf_UBP"/>
</dbReference>
<feature type="coiled-coil region" evidence="6">
    <location>
        <begin position="460"/>
        <end position="533"/>
    </location>
</feature>
<evidence type="ECO:0000313" key="10">
    <source>
        <dbReference type="EMBL" id="CAI4039369.1"/>
    </source>
</evidence>
<keyword evidence="6" id="KW-0175">Coiled coil</keyword>
<proteinExistence type="predicted"/>
<dbReference type="SMART" id="SM00290">
    <property type="entry name" value="ZnF_UBP"/>
    <property type="match status" value="1"/>
</dbReference>
<dbReference type="InterPro" id="IPR013083">
    <property type="entry name" value="Znf_RING/FYVE/PHD"/>
</dbReference>
<keyword evidence="2 5" id="KW-0863">Zinc-finger</keyword>
<evidence type="ECO:0000256" key="3">
    <source>
        <dbReference type="ARBA" id="ARBA00022833"/>
    </source>
</evidence>
<dbReference type="PANTHER" id="PTHR24007">
    <property type="entry name" value="BRCA1-ASSOCIATED PROTEIN"/>
    <property type="match status" value="1"/>
</dbReference>
<dbReference type="PANTHER" id="PTHR24007:SF7">
    <property type="entry name" value="BRCA1-ASSOCIATED PROTEIN"/>
    <property type="match status" value="1"/>
</dbReference>
<dbReference type="InterPro" id="IPR011422">
    <property type="entry name" value="BRAP2/ETP1_RRM"/>
</dbReference>
<gene>
    <name evidence="10" type="primary">SMKI08G0320</name>
    <name evidence="10" type="ORF">SMKI_08G0320</name>
</gene>
<dbReference type="GeneID" id="80918580"/>
<sequence>MDQFEYNIVLEFESQNQVESAYQIFKSVPKQFNSNSVWKENTKSDHQSWQDWRICDWEIEMITDFINQTSKEEETDLITSQYLGHGIIRLFKLNNAANSHNEKEMLTIPGDDTMICILFVPTYFTVHDLLHFYIGDDIVNKQVSNFRILRNQQKGMGFNFTVLIKFRSALDARNFKEEFNGKSFSRMDPETCHVISIKEIVFQRKLFQRPTVNEDFPYLLTDPFTIKKTKEQVKVELPTCPVCLERMDSETTGLVTIPCQHTFHCQCLNKWKNSRCPVCRHSSLRLSRESLLKQAGDSAHCATCGSTDNLWICLICGNVGCGRYNSKHAIKHYEETLHCFAMDIRTQRVWDYAGDNYVHRLVQNEVDGKLVEVGGSGDDNNSGPGNSDEPKNVVNGSRNKEGEGSSSNKKDGELAANFLRHREYHLEYVQVLISQLESQREYYELKLQEKNHSTSDSLKIESLKKSMEDLKQQFQDAQREWHKKEMTQKKKMEEDKLVIEGLQANLDYLSKKQEQLEQENKALVESKVDLEEQVKDLMFYLDSQEKFKDADESVKEGTVLIQQPLKGAQASKSKKKRNKMKKLGK</sequence>
<reference evidence="10" key="1">
    <citation type="submission" date="2022-10" db="EMBL/GenBank/DDBJ databases">
        <authorList>
            <person name="Byrne P K."/>
        </authorList>
    </citation>
    <scope>NUCLEOTIDE SEQUENCE</scope>
    <source>
        <strain evidence="10">IFO1815</strain>
    </source>
</reference>
<accession>A0AA35IYQ3</accession>
<dbReference type="GO" id="GO:0008270">
    <property type="term" value="F:zinc ion binding"/>
    <property type="evidence" value="ECO:0007669"/>
    <property type="project" value="UniProtKB-KW"/>
</dbReference>
<evidence type="ECO:0000256" key="2">
    <source>
        <dbReference type="ARBA" id="ARBA00022771"/>
    </source>
</evidence>
<feature type="region of interest" description="Disordered" evidence="7">
    <location>
        <begin position="371"/>
        <end position="411"/>
    </location>
</feature>
<organism evidence="10 11">
    <name type="scientific">Saccharomyces mikatae IFO 1815</name>
    <dbReference type="NCBI Taxonomy" id="226126"/>
    <lineage>
        <taxon>Eukaryota</taxon>
        <taxon>Fungi</taxon>
        <taxon>Dikarya</taxon>
        <taxon>Ascomycota</taxon>
        <taxon>Saccharomycotina</taxon>
        <taxon>Saccharomycetes</taxon>
        <taxon>Saccharomycetales</taxon>
        <taxon>Saccharomycetaceae</taxon>
        <taxon>Saccharomyces</taxon>
    </lineage>
</organism>
<feature type="compositionally biased region" description="Basic and acidic residues" evidence="7">
    <location>
        <begin position="398"/>
        <end position="411"/>
    </location>
</feature>
<keyword evidence="11" id="KW-1185">Reference proteome</keyword>
<dbReference type="SMART" id="SM00184">
    <property type="entry name" value="RING"/>
    <property type="match status" value="1"/>
</dbReference>
<evidence type="ECO:0000256" key="6">
    <source>
        <dbReference type="SAM" id="Coils"/>
    </source>
</evidence>
<dbReference type="CDD" id="cd16457">
    <property type="entry name" value="RING-H2_BRAP2"/>
    <property type="match status" value="1"/>
</dbReference>
<dbReference type="GO" id="GO:0007265">
    <property type="term" value="P:Ras protein signal transduction"/>
    <property type="evidence" value="ECO:0007669"/>
    <property type="project" value="TreeGrafter"/>
</dbReference>
<keyword evidence="1" id="KW-0479">Metal-binding</keyword>
<dbReference type="Pfam" id="PF07576">
    <property type="entry name" value="BRAP2"/>
    <property type="match status" value="1"/>
</dbReference>
<evidence type="ECO:0000256" key="5">
    <source>
        <dbReference type="PROSITE-ProRule" id="PRU00502"/>
    </source>
</evidence>
<feature type="compositionally biased region" description="Low complexity" evidence="7">
    <location>
        <begin position="378"/>
        <end position="387"/>
    </location>
</feature>
<dbReference type="AlphaFoldDB" id="A0AA35IYQ3"/>
<dbReference type="FunFam" id="3.30.40.10:FF:000576">
    <property type="entry name" value="RING finger protein ETP1"/>
    <property type="match status" value="1"/>
</dbReference>
<dbReference type="Gene3D" id="3.30.40.10">
    <property type="entry name" value="Zinc/RING finger domain, C3HC4 (zinc finger)"/>
    <property type="match status" value="2"/>
</dbReference>
<evidence type="ECO:0000313" key="11">
    <source>
        <dbReference type="Proteomes" id="UP001161438"/>
    </source>
</evidence>
<evidence type="ECO:0000259" key="8">
    <source>
        <dbReference type="PROSITE" id="PS50089"/>
    </source>
</evidence>
<dbReference type="GO" id="GO:0043130">
    <property type="term" value="F:ubiquitin binding"/>
    <property type="evidence" value="ECO:0007669"/>
    <property type="project" value="UniProtKB-ARBA"/>
</dbReference>
<feature type="domain" description="RING-type" evidence="8">
    <location>
        <begin position="240"/>
        <end position="280"/>
    </location>
</feature>
<dbReference type="Proteomes" id="UP001161438">
    <property type="component" value="Chromosome 8"/>
</dbReference>
<evidence type="ECO:0000259" key="9">
    <source>
        <dbReference type="PROSITE" id="PS50271"/>
    </source>
</evidence>
<protein>
    <recommendedName>
        <fullName evidence="4">BRAP2 homolog</fullName>
    </recommendedName>
</protein>
<evidence type="ECO:0000256" key="7">
    <source>
        <dbReference type="SAM" id="MobiDB-lite"/>
    </source>
</evidence>
<evidence type="ECO:0000256" key="1">
    <source>
        <dbReference type="ARBA" id="ARBA00022723"/>
    </source>
</evidence>
<feature type="domain" description="UBP-type" evidence="9">
    <location>
        <begin position="277"/>
        <end position="377"/>
    </location>
</feature>
<name>A0AA35IYQ3_SACMI</name>
<evidence type="ECO:0000256" key="4">
    <source>
        <dbReference type="ARBA" id="ARBA00081065"/>
    </source>
</evidence>
<dbReference type="InterPro" id="IPR047243">
    <property type="entry name" value="RING-H2_BRAP2"/>
</dbReference>